<dbReference type="RefSeq" id="XP_013898010.1">
    <property type="nucleotide sequence ID" value="XM_014042556.1"/>
</dbReference>
<dbReference type="KEGG" id="mng:MNEG_8970"/>
<name>A0A0D2MXS1_9CHLO</name>
<dbReference type="EMBL" id="KK101991">
    <property type="protein sequence ID" value="KIY98990.1"/>
    <property type="molecule type" value="Genomic_DNA"/>
</dbReference>
<keyword evidence="2" id="KW-0472">Membrane</keyword>
<accession>A0A0D2MXS1</accession>
<sequence>MLNMLAKSPVRGHVGHAAARPLFGLLALQRQVCARRSPRAPSAADADADGTSTSGSGKEVYQGVYGPWTVEREDEVEVLCYRLGLSATALALVGGTAAGLSGADAALDPLSALGAAGLGVSVFLIHVYVDPLKRFLQQLQQQRAWAVATAAPQQQQQQQRPVMWAAGVLGAGYLALEKCGGQPVALYVAEHPWAVWLVGPFFASITGIAVKEGLCYGKPEAAGVAALLPLLLLGHLSGVLPAAALRVLLCASAAATGVFAGRKYTQAVKDDIGDKSVFE</sequence>
<keyword evidence="4" id="KW-1185">Reference proteome</keyword>
<dbReference type="Proteomes" id="UP000054498">
    <property type="component" value="Unassembled WGS sequence"/>
</dbReference>
<dbReference type="STRING" id="145388.A0A0D2MXS1"/>
<gene>
    <name evidence="3" type="ORF">MNEG_8970</name>
</gene>
<keyword evidence="2" id="KW-0812">Transmembrane</keyword>
<evidence type="ECO:0000256" key="1">
    <source>
        <dbReference type="SAM" id="MobiDB-lite"/>
    </source>
</evidence>
<dbReference type="InterPro" id="IPR019275">
    <property type="entry name" value="DUF2301"/>
</dbReference>
<dbReference type="OrthoDB" id="2020161at2759"/>
<proteinExistence type="predicted"/>
<dbReference type="Pfam" id="PF10063">
    <property type="entry name" value="DUF2301"/>
    <property type="match status" value="1"/>
</dbReference>
<dbReference type="PANTHER" id="PTHR36716">
    <property type="entry name" value="F3H9.20 PROTEIN"/>
    <property type="match status" value="1"/>
</dbReference>
<dbReference type="GeneID" id="25741845"/>
<dbReference type="AlphaFoldDB" id="A0A0D2MXS1"/>
<feature type="transmembrane region" description="Helical" evidence="2">
    <location>
        <begin position="79"/>
        <end position="98"/>
    </location>
</feature>
<evidence type="ECO:0000313" key="3">
    <source>
        <dbReference type="EMBL" id="KIY98990.1"/>
    </source>
</evidence>
<keyword evidence="2" id="KW-1133">Transmembrane helix</keyword>
<reference evidence="3 4" key="1">
    <citation type="journal article" date="2013" name="BMC Genomics">
        <title>Reconstruction of the lipid metabolism for the microalga Monoraphidium neglectum from its genome sequence reveals characteristics suitable for biofuel production.</title>
        <authorList>
            <person name="Bogen C."/>
            <person name="Al-Dilaimi A."/>
            <person name="Albersmeier A."/>
            <person name="Wichmann J."/>
            <person name="Grundmann M."/>
            <person name="Rupp O."/>
            <person name="Lauersen K.J."/>
            <person name="Blifernez-Klassen O."/>
            <person name="Kalinowski J."/>
            <person name="Goesmann A."/>
            <person name="Mussgnug J.H."/>
            <person name="Kruse O."/>
        </authorList>
    </citation>
    <scope>NUCLEOTIDE SEQUENCE [LARGE SCALE GENOMIC DNA]</scope>
    <source>
        <strain evidence="3 4">SAG 48.87</strain>
    </source>
</reference>
<feature type="transmembrane region" description="Helical" evidence="2">
    <location>
        <begin position="110"/>
        <end position="129"/>
    </location>
</feature>
<evidence type="ECO:0000313" key="4">
    <source>
        <dbReference type="Proteomes" id="UP000054498"/>
    </source>
</evidence>
<organism evidence="3 4">
    <name type="scientific">Monoraphidium neglectum</name>
    <dbReference type="NCBI Taxonomy" id="145388"/>
    <lineage>
        <taxon>Eukaryota</taxon>
        <taxon>Viridiplantae</taxon>
        <taxon>Chlorophyta</taxon>
        <taxon>core chlorophytes</taxon>
        <taxon>Chlorophyceae</taxon>
        <taxon>CS clade</taxon>
        <taxon>Sphaeropleales</taxon>
        <taxon>Selenastraceae</taxon>
        <taxon>Monoraphidium</taxon>
    </lineage>
</organism>
<feature type="compositionally biased region" description="Low complexity" evidence="1">
    <location>
        <begin position="39"/>
        <end position="57"/>
    </location>
</feature>
<dbReference type="GO" id="GO:0009507">
    <property type="term" value="C:chloroplast"/>
    <property type="evidence" value="ECO:0007669"/>
    <property type="project" value="TreeGrafter"/>
</dbReference>
<feature type="region of interest" description="Disordered" evidence="1">
    <location>
        <begin position="38"/>
        <end position="58"/>
    </location>
</feature>
<protein>
    <submittedName>
        <fullName evidence="3">Uncharacterized protein</fullName>
    </submittedName>
</protein>
<evidence type="ECO:0000256" key="2">
    <source>
        <dbReference type="SAM" id="Phobius"/>
    </source>
</evidence>
<dbReference type="PANTHER" id="PTHR36716:SF2">
    <property type="entry name" value="F3H9.20 PROTEIN"/>
    <property type="match status" value="1"/>
</dbReference>